<accession>A0A4U8Z3C9</accession>
<dbReference type="OrthoDB" id="190787at2"/>
<gene>
    <name evidence="1" type="ORF">MTUNDRAET4_2923</name>
</gene>
<sequence length="62" mass="6667">MLHRVPAGSMLFDQAETPTFAQILLSGSVELLGVRDQIETLVELLRPVDLVIPAAVISGQPI</sequence>
<evidence type="ECO:0000313" key="2">
    <source>
        <dbReference type="Proteomes" id="UP000294360"/>
    </source>
</evidence>
<protein>
    <submittedName>
        <fullName evidence="1">Transcriptional regulator, Crp/Fnr family</fullName>
    </submittedName>
</protein>
<dbReference type="SUPFAM" id="SSF51206">
    <property type="entry name" value="cAMP-binding domain-like"/>
    <property type="match status" value="1"/>
</dbReference>
<proteinExistence type="predicted"/>
<organism evidence="1 2">
    <name type="scientific">Methylocella tundrae</name>
    <dbReference type="NCBI Taxonomy" id="227605"/>
    <lineage>
        <taxon>Bacteria</taxon>
        <taxon>Pseudomonadati</taxon>
        <taxon>Pseudomonadota</taxon>
        <taxon>Alphaproteobacteria</taxon>
        <taxon>Hyphomicrobiales</taxon>
        <taxon>Beijerinckiaceae</taxon>
        <taxon>Methylocella</taxon>
    </lineage>
</organism>
<dbReference type="KEGG" id="mtun:MTUNDRAET4_2923"/>
<dbReference type="EMBL" id="LR536450">
    <property type="protein sequence ID" value="VFU09810.1"/>
    <property type="molecule type" value="Genomic_DNA"/>
</dbReference>
<dbReference type="AlphaFoldDB" id="A0A4U8Z3C9"/>
<reference evidence="1 2" key="1">
    <citation type="submission" date="2019-03" db="EMBL/GenBank/DDBJ databases">
        <authorList>
            <person name="Kox A.R. M."/>
        </authorList>
    </citation>
    <scope>NUCLEOTIDE SEQUENCE [LARGE SCALE GENOMIC DNA]</scope>
    <source>
        <strain evidence="1">MTUNDRAET4 annotated genome</strain>
    </source>
</reference>
<name>A0A4U8Z3C9_METTU</name>
<evidence type="ECO:0000313" key="1">
    <source>
        <dbReference type="EMBL" id="VFU09810.1"/>
    </source>
</evidence>
<dbReference type="Proteomes" id="UP000294360">
    <property type="component" value="Chromosome"/>
</dbReference>
<dbReference type="RefSeq" id="WP_134490312.1">
    <property type="nucleotide sequence ID" value="NZ_LR536450.1"/>
</dbReference>
<dbReference type="InterPro" id="IPR018490">
    <property type="entry name" value="cNMP-bd_dom_sf"/>
</dbReference>